<dbReference type="InterPro" id="IPR008758">
    <property type="entry name" value="Peptidase_S28"/>
</dbReference>
<dbReference type="AlphaFoldDB" id="A0A1Z5KN56"/>
<proteinExistence type="inferred from homology"/>
<keyword evidence="4" id="KW-0378">Hydrolase</keyword>
<dbReference type="GO" id="GO:0006508">
    <property type="term" value="P:proteolysis"/>
    <property type="evidence" value="ECO:0007669"/>
    <property type="project" value="UniProtKB-KW"/>
</dbReference>
<dbReference type="Pfam" id="PF05577">
    <property type="entry name" value="Peptidase_S28"/>
    <property type="match status" value="1"/>
</dbReference>
<dbReference type="SUPFAM" id="SSF53474">
    <property type="entry name" value="alpha/beta-Hydrolases"/>
    <property type="match status" value="1"/>
</dbReference>
<comment type="similarity">
    <text evidence="1">Belongs to the peptidase S28 family.</text>
</comment>
<dbReference type="PANTHER" id="PTHR11010">
    <property type="entry name" value="PROTEASE S28 PRO-X CARBOXYPEPTIDASE-RELATED"/>
    <property type="match status" value="1"/>
</dbReference>
<dbReference type="InterPro" id="IPR042269">
    <property type="entry name" value="Ser_carbopepase_S28_SKS"/>
</dbReference>
<protein>
    <submittedName>
        <fullName evidence="6">Uncharacterized protein</fullName>
    </submittedName>
</protein>
<accession>A0A1Z5KN56</accession>
<dbReference type="GO" id="GO:0008239">
    <property type="term" value="F:dipeptidyl-peptidase activity"/>
    <property type="evidence" value="ECO:0007669"/>
    <property type="project" value="TreeGrafter"/>
</dbReference>
<organism evidence="6 7">
    <name type="scientific">Fistulifera solaris</name>
    <name type="common">Oleaginous diatom</name>
    <dbReference type="NCBI Taxonomy" id="1519565"/>
    <lineage>
        <taxon>Eukaryota</taxon>
        <taxon>Sar</taxon>
        <taxon>Stramenopiles</taxon>
        <taxon>Ochrophyta</taxon>
        <taxon>Bacillariophyta</taxon>
        <taxon>Bacillariophyceae</taxon>
        <taxon>Bacillariophycidae</taxon>
        <taxon>Naviculales</taxon>
        <taxon>Naviculaceae</taxon>
        <taxon>Fistulifera</taxon>
    </lineage>
</organism>
<gene>
    <name evidence="6" type="ORF">FisN_13Hh370</name>
</gene>
<evidence type="ECO:0000256" key="3">
    <source>
        <dbReference type="ARBA" id="ARBA00022729"/>
    </source>
</evidence>
<reference evidence="6 7" key="1">
    <citation type="journal article" date="2015" name="Plant Cell">
        <title>Oil accumulation by the oleaginous diatom Fistulifera solaris as revealed by the genome and transcriptome.</title>
        <authorList>
            <person name="Tanaka T."/>
            <person name="Maeda Y."/>
            <person name="Veluchamy A."/>
            <person name="Tanaka M."/>
            <person name="Abida H."/>
            <person name="Marechal E."/>
            <person name="Bowler C."/>
            <person name="Muto M."/>
            <person name="Sunaga Y."/>
            <person name="Tanaka M."/>
            <person name="Yoshino T."/>
            <person name="Taniguchi T."/>
            <person name="Fukuda Y."/>
            <person name="Nemoto M."/>
            <person name="Matsumoto M."/>
            <person name="Wong P.S."/>
            <person name="Aburatani S."/>
            <person name="Fujibuchi W."/>
        </authorList>
    </citation>
    <scope>NUCLEOTIDE SEQUENCE [LARGE SCALE GENOMIC DNA]</scope>
    <source>
        <strain evidence="6 7">JPCC DA0580</strain>
    </source>
</reference>
<keyword evidence="5" id="KW-0325">Glycoprotein</keyword>
<comment type="caution">
    <text evidence="6">The sequence shown here is derived from an EMBL/GenBank/DDBJ whole genome shotgun (WGS) entry which is preliminary data.</text>
</comment>
<evidence type="ECO:0000256" key="5">
    <source>
        <dbReference type="ARBA" id="ARBA00023180"/>
    </source>
</evidence>
<evidence type="ECO:0000256" key="1">
    <source>
        <dbReference type="ARBA" id="ARBA00011079"/>
    </source>
</evidence>
<keyword evidence="2" id="KW-0645">Protease</keyword>
<keyword evidence="7" id="KW-1185">Reference proteome</keyword>
<evidence type="ECO:0000313" key="6">
    <source>
        <dbReference type="EMBL" id="GAX27545.1"/>
    </source>
</evidence>
<dbReference type="InParanoid" id="A0A1Z5KN56"/>
<evidence type="ECO:0000256" key="2">
    <source>
        <dbReference type="ARBA" id="ARBA00022670"/>
    </source>
</evidence>
<sequence length="537" mass="61117">MQLKQYAVVFIALLFGLETTIAIPRFRAVEVLSSRSLSSIDDTKPLPTTSDVQELYFTQYLDHFQHQDTRTWQQRYFYSDRYVRKYDDDSVKETRRQAKMEADAAEYTFLCVGGEGPPLDASVLIDSVHCSGDMLYTAQYLHETWNVNIHLYALEHRFYGTSQPFSDNYYYTNDKLRYLSSDQALHDAAYFLQQQMPNATVVTFGASYPGYLSALLRLKFPHLVSAAVSSSAPVQATLNMISYNDAVGANLQNEQLGGSSACYDVFVEGHAQLNHLVLQPDYHGLLATEFQLCDVDSLLETKNVQLFLGDGVIQWDVQGNDPACTDEFCNIAKVCDVLVSRAVQGAEWSALAWLSRTMRLQSSRESDCIVLDWNETLHQLSQPDEDWRSWLWQTCTEVGYYQTCLPDTKCPYGRGWHPLEQDLEICRVAFNITNVGDNVDATNNRYGGYDMSATRVLSVTGTEDPWTTLAFRPEHPPPNHQPFHSVPGASHHYWTHPPKGTDDIHIQRARQVILEQVMNWLGFDMKRKEDSAVATER</sequence>
<dbReference type="InterPro" id="IPR029058">
    <property type="entry name" value="AB_hydrolase_fold"/>
</dbReference>
<evidence type="ECO:0000313" key="7">
    <source>
        <dbReference type="Proteomes" id="UP000198406"/>
    </source>
</evidence>
<dbReference type="Gene3D" id="3.40.50.1820">
    <property type="entry name" value="alpha/beta hydrolase"/>
    <property type="match status" value="1"/>
</dbReference>
<keyword evidence="3" id="KW-0732">Signal</keyword>
<dbReference type="Proteomes" id="UP000198406">
    <property type="component" value="Unassembled WGS sequence"/>
</dbReference>
<dbReference type="EMBL" id="BDSP01000259">
    <property type="protein sequence ID" value="GAX27545.1"/>
    <property type="molecule type" value="Genomic_DNA"/>
</dbReference>
<dbReference type="Gene3D" id="1.20.120.980">
    <property type="entry name" value="Serine carboxypeptidase S28, SKS domain"/>
    <property type="match status" value="1"/>
</dbReference>
<dbReference type="PANTHER" id="PTHR11010:SF117">
    <property type="entry name" value="SERINE PROTEASE 16"/>
    <property type="match status" value="1"/>
</dbReference>
<evidence type="ECO:0000256" key="4">
    <source>
        <dbReference type="ARBA" id="ARBA00022801"/>
    </source>
</evidence>
<dbReference type="OrthoDB" id="1735038at2759"/>
<dbReference type="GO" id="GO:0070008">
    <property type="term" value="F:serine-type exopeptidase activity"/>
    <property type="evidence" value="ECO:0007669"/>
    <property type="project" value="InterPro"/>
</dbReference>
<name>A0A1Z5KN56_FISSO</name>